<evidence type="ECO:0008006" key="4">
    <source>
        <dbReference type="Google" id="ProtNLM"/>
    </source>
</evidence>
<proteinExistence type="predicted"/>
<evidence type="ECO:0000256" key="1">
    <source>
        <dbReference type="SAM" id="SignalP"/>
    </source>
</evidence>
<feature type="signal peptide" evidence="1">
    <location>
        <begin position="1"/>
        <end position="25"/>
    </location>
</feature>
<evidence type="ECO:0000313" key="2">
    <source>
        <dbReference type="EMBL" id="KYF51227.1"/>
    </source>
</evidence>
<dbReference type="AlphaFoldDB" id="A0A150P6C5"/>
<sequence>MSKSRAASWVVAVLFAGALGGAALGCGGGYDADEARATCDAMVGPVATADQKSYADCMDCHMECGSDCAVLESFPLQFVCDD</sequence>
<dbReference type="Proteomes" id="UP000075604">
    <property type="component" value="Unassembled WGS sequence"/>
</dbReference>
<organism evidence="2 3">
    <name type="scientific">Sorangium cellulosum</name>
    <name type="common">Polyangium cellulosum</name>
    <dbReference type="NCBI Taxonomy" id="56"/>
    <lineage>
        <taxon>Bacteria</taxon>
        <taxon>Pseudomonadati</taxon>
        <taxon>Myxococcota</taxon>
        <taxon>Polyangia</taxon>
        <taxon>Polyangiales</taxon>
        <taxon>Polyangiaceae</taxon>
        <taxon>Sorangium</taxon>
    </lineage>
</organism>
<gene>
    <name evidence="2" type="ORF">BE04_41530</name>
</gene>
<dbReference type="EMBL" id="JELX01003820">
    <property type="protein sequence ID" value="KYF51227.1"/>
    <property type="molecule type" value="Genomic_DNA"/>
</dbReference>
<feature type="chain" id="PRO_5007565683" description="Secreted protein" evidence="1">
    <location>
        <begin position="26"/>
        <end position="82"/>
    </location>
</feature>
<reference evidence="2 3" key="1">
    <citation type="submission" date="2014-02" db="EMBL/GenBank/DDBJ databases">
        <title>The small core and large imbalanced accessory genome model reveals a collaborative survival strategy of Sorangium cellulosum strains in nature.</title>
        <authorList>
            <person name="Han K."/>
            <person name="Peng R."/>
            <person name="Blom J."/>
            <person name="Li Y.-Z."/>
        </authorList>
    </citation>
    <scope>NUCLEOTIDE SEQUENCE [LARGE SCALE GENOMIC DNA]</scope>
    <source>
        <strain evidence="2 3">So0157-18</strain>
    </source>
</reference>
<dbReference type="PROSITE" id="PS51257">
    <property type="entry name" value="PROKAR_LIPOPROTEIN"/>
    <property type="match status" value="1"/>
</dbReference>
<evidence type="ECO:0000313" key="3">
    <source>
        <dbReference type="Proteomes" id="UP000075604"/>
    </source>
</evidence>
<keyword evidence="1" id="KW-0732">Signal</keyword>
<accession>A0A150P6C5</accession>
<name>A0A150P6C5_SORCE</name>
<protein>
    <recommendedName>
        <fullName evidence="4">Secreted protein</fullName>
    </recommendedName>
</protein>
<comment type="caution">
    <text evidence="2">The sequence shown here is derived from an EMBL/GenBank/DDBJ whole genome shotgun (WGS) entry which is preliminary data.</text>
</comment>